<dbReference type="Pfam" id="PF07505">
    <property type="entry name" value="DUF5131"/>
    <property type="match status" value="1"/>
</dbReference>
<evidence type="ECO:0000313" key="2">
    <source>
        <dbReference type="EMBL" id="SUS07136.1"/>
    </source>
</evidence>
<proteinExistence type="predicted"/>
<dbReference type="InterPro" id="IPR011101">
    <property type="entry name" value="DUF5131"/>
</dbReference>
<sequence length="256" mass="28760">MGDRTAIEWTDATWNPVTGCTKVSLGCDNCYAERFAERFRGVAGHPFETGFDLSLRPARLEQPKKWRQPRMIFVNSMSDLFHKKIPCSYVDLVFDTMEQAAWHTYQVLTKRSSRMRRYVNLRYAGGTVPAHIWLGVSVEDGGFLSRVAHLQGTAAAIRFLSLEPLIGPIGRLALDGIHWVIVGGESGPRARPMNIEWVRAIRDQCRSEGVPFFFKQWGGLTPKAGGRTLDSREWNQVPYAASRSSALRQMSGLAAE</sequence>
<protein>
    <submittedName>
        <fullName evidence="2">Phage protein Gp37/Gp68</fullName>
    </submittedName>
</protein>
<name>A0A380TFS1_9ZZZZ</name>
<gene>
    <name evidence="1" type="ORF">DF3PB_1500002</name>
    <name evidence="2" type="ORF">DF3PB_3830005</name>
</gene>
<accession>A0A380TFS1</accession>
<dbReference type="EMBL" id="UIDG01000058">
    <property type="protein sequence ID" value="SUS04833.1"/>
    <property type="molecule type" value="Genomic_DNA"/>
</dbReference>
<organism evidence="2">
    <name type="scientific">metagenome</name>
    <dbReference type="NCBI Taxonomy" id="256318"/>
    <lineage>
        <taxon>unclassified sequences</taxon>
        <taxon>metagenomes</taxon>
    </lineage>
</organism>
<dbReference type="AlphaFoldDB" id="A0A380TFS1"/>
<dbReference type="EMBL" id="UIDG01000316">
    <property type="protein sequence ID" value="SUS07136.1"/>
    <property type="molecule type" value="Genomic_DNA"/>
</dbReference>
<reference evidence="2" key="1">
    <citation type="submission" date="2018-07" db="EMBL/GenBank/DDBJ databases">
        <authorList>
            <person name="Quirk P.G."/>
            <person name="Krulwich T.A."/>
        </authorList>
    </citation>
    <scope>NUCLEOTIDE SEQUENCE</scope>
</reference>
<evidence type="ECO:0000313" key="1">
    <source>
        <dbReference type="EMBL" id="SUS04833.1"/>
    </source>
</evidence>